<evidence type="ECO:0000313" key="2">
    <source>
        <dbReference type="EMBL" id="MBB6125206.1"/>
    </source>
</evidence>
<feature type="transmembrane region" description="Helical" evidence="1">
    <location>
        <begin position="261"/>
        <end position="284"/>
    </location>
</feature>
<keyword evidence="1" id="KW-0812">Transmembrane</keyword>
<dbReference type="Gene3D" id="1.20.1250.20">
    <property type="entry name" value="MFS general substrate transporter like domains"/>
    <property type="match status" value="1"/>
</dbReference>
<evidence type="ECO:0000256" key="1">
    <source>
        <dbReference type="SAM" id="Phobius"/>
    </source>
</evidence>
<feature type="transmembrane region" description="Helical" evidence="1">
    <location>
        <begin position="296"/>
        <end position="316"/>
    </location>
</feature>
<feature type="transmembrane region" description="Helical" evidence="1">
    <location>
        <begin position="322"/>
        <end position="344"/>
    </location>
</feature>
<feature type="transmembrane region" description="Helical" evidence="1">
    <location>
        <begin position="170"/>
        <end position="193"/>
    </location>
</feature>
<dbReference type="AlphaFoldDB" id="A0A841J6Q4"/>
<proteinExistence type="predicted"/>
<protein>
    <submittedName>
        <fullName evidence="2">Putative MFS family arabinose efflux permease</fullName>
    </submittedName>
</protein>
<keyword evidence="3" id="KW-1185">Reference proteome</keyword>
<feature type="transmembrane region" description="Helical" evidence="1">
    <location>
        <begin position="44"/>
        <end position="61"/>
    </location>
</feature>
<feature type="transmembrane region" description="Helical" evidence="1">
    <location>
        <begin position="236"/>
        <end position="255"/>
    </location>
</feature>
<feature type="transmembrane region" description="Helical" evidence="1">
    <location>
        <begin position="14"/>
        <end position="37"/>
    </location>
</feature>
<comment type="caution">
    <text evidence="2">The sequence shown here is derived from an EMBL/GenBank/DDBJ whole genome shotgun (WGS) entry which is preliminary data.</text>
</comment>
<dbReference type="EMBL" id="JACIJP010000005">
    <property type="protein sequence ID" value="MBB6125206.1"/>
    <property type="molecule type" value="Genomic_DNA"/>
</dbReference>
<feature type="transmembrane region" description="Helical" evidence="1">
    <location>
        <begin position="103"/>
        <end position="124"/>
    </location>
</feature>
<dbReference type="SUPFAM" id="SSF103473">
    <property type="entry name" value="MFS general substrate transporter"/>
    <property type="match status" value="1"/>
</dbReference>
<dbReference type="InterPro" id="IPR036259">
    <property type="entry name" value="MFS_trans_sf"/>
</dbReference>
<feature type="transmembrane region" description="Helical" evidence="1">
    <location>
        <begin position="130"/>
        <end position="149"/>
    </location>
</feature>
<evidence type="ECO:0000313" key="3">
    <source>
        <dbReference type="Proteomes" id="UP000552700"/>
    </source>
</evidence>
<sequence length="356" mass="37359">MGALVDAGKLTTSAIGGVATAEILSLAFGGAVGPWFLSKGSMRYKLVIISALLLVANLATYESALPYSIYLVRIAAGTLEGLLTAAMMLMIVSSRDPERSQAIYLSASTVPQVAINYALAVYLIPQFGPVSGFGVMAVLTVFGIFLSILMPAVAPHRPHKQAAHNQAWSVPILLICAVIFIHNAAIACVWYYIERLATLGGATRSEIGLSVSVFLTAQFLGATSAAFKRAPYGSRYTIFFLTILLACLSLVFPYAPSGPALLAISALFGFFQIVITPCCIRLMIWMDPEGRAVPQLTPLTLVGLSGGSFLASRVVAHDDVSSAFTAAAVLMVLAGIASVAAVIVKNRSAPLNTALG</sequence>
<feature type="transmembrane region" description="Helical" evidence="1">
    <location>
        <begin position="67"/>
        <end position="91"/>
    </location>
</feature>
<reference evidence="2 3" key="1">
    <citation type="submission" date="2020-08" db="EMBL/GenBank/DDBJ databases">
        <title>Genomic Encyclopedia of Type Strains, Phase IV (KMG-IV): sequencing the most valuable type-strain genomes for metagenomic binning, comparative biology and taxonomic classification.</title>
        <authorList>
            <person name="Goeker M."/>
        </authorList>
    </citation>
    <scope>NUCLEOTIDE SEQUENCE [LARGE SCALE GENOMIC DNA]</scope>
    <source>
        <strain evidence="2 3">DSM 102255</strain>
    </source>
</reference>
<feature type="transmembrane region" description="Helical" evidence="1">
    <location>
        <begin position="205"/>
        <end position="227"/>
    </location>
</feature>
<organism evidence="2 3">
    <name type="scientific">Sphingobium subterraneum</name>
    <dbReference type="NCBI Taxonomy" id="627688"/>
    <lineage>
        <taxon>Bacteria</taxon>
        <taxon>Pseudomonadati</taxon>
        <taxon>Pseudomonadota</taxon>
        <taxon>Alphaproteobacteria</taxon>
        <taxon>Sphingomonadales</taxon>
        <taxon>Sphingomonadaceae</taxon>
        <taxon>Sphingobium</taxon>
    </lineage>
</organism>
<name>A0A841J6Q4_9SPHN</name>
<dbReference type="Proteomes" id="UP000552700">
    <property type="component" value="Unassembled WGS sequence"/>
</dbReference>
<gene>
    <name evidence="2" type="ORF">FHS92_002963</name>
</gene>
<keyword evidence="1" id="KW-1133">Transmembrane helix</keyword>
<accession>A0A841J6Q4</accession>
<dbReference type="RefSeq" id="WP_184081485.1">
    <property type="nucleotide sequence ID" value="NZ_JACIJP010000005.1"/>
</dbReference>
<keyword evidence="1" id="KW-0472">Membrane</keyword>